<gene>
    <name evidence="1" type="ORF">M3P09_04265</name>
</gene>
<dbReference type="RefSeq" id="WP_249972154.1">
    <property type="nucleotide sequence ID" value="NZ_JAMFLZ010000002.1"/>
</dbReference>
<accession>A0ABT0QB78</accession>
<keyword evidence="2" id="KW-1185">Reference proteome</keyword>
<reference evidence="1" key="1">
    <citation type="submission" date="2022-05" db="EMBL/GenBank/DDBJ databases">
        <authorList>
            <person name="Park J.-S."/>
        </authorList>
    </citation>
    <scope>NUCLEOTIDE SEQUENCE</scope>
    <source>
        <strain evidence="1">2012CJ34-3</strain>
    </source>
</reference>
<evidence type="ECO:0008006" key="3">
    <source>
        <dbReference type="Google" id="ProtNLM"/>
    </source>
</evidence>
<protein>
    <recommendedName>
        <fullName evidence="3">DUF481 domain-containing protein</fullName>
    </recommendedName>
</protein>
<dbReference type="EMBL" id="JAMFLZ010000002">
    <property type="protein sequence ID" value="MCL6294193.1"/>
    <property type="molecule type" value="Genomic_DNA"/>
</dbReference>
<proteinExistence type="predicted"/>
<dbReference type="Proteomes" id="UP001165381">
    <property type="component" value="Unassembled WGS sequence"/>
</dbReference>
<sequence>MKIKLLFLILIFSLSYITGYTQTESNTKKNKLEFSTGYNFGALKNLEFAPIARYNYNGLIYKLNYERISKNQNLFEIKLDYLNSELKTDLIPTLNAGYSKTGLGFSYLKQIYYKNAFSIHLGLQAQTNVSVYSNSNYYAAEQEFGIASRFTYQLNKKQYLTSKIIIPLALLRVTESSGFSTYSLNRYQSTLWELEYGYTFSNNFDLKLNYDFKYNRLQIPNIFRELQHQINLGINYKF</sequence>
<evidence type="ECO:0000313" key="1">
    <source>
        <dbReference type="EMBL" id="MCL6294193.1"/>
    </source>
</evidence>
<comment type="caution">
    <text evidence="1">The sequence shown here is derived from an EMBL/GenBank/DDBJ whole genome shotgun (WGS) entry which is preliminary data.</text>
</comment>
<name>A0ABT0QB78_9FLAO</name>
<evidence type="ECO:0000313" key="2">
    <source>
        <dbReference type="Proteomes" id="UP001165381"/>
    </source>
</evidence>
<organism evidence="1 2">
    <name type="scientific">Jejuia spongiicola</name>
    <dbReference type="NCBI Taxonomy" id="2942207"/>
    <lineage>
        <taxon>Bacteria</taxon>
        <taxon>Pseudomonadati</taxon>
        <taxon>Bacteroidota</taxon>
        <taxon>Flavobacteriia</taxon>
        <taxon>Flavobacteriales</taxon>
        <taxon>Flavobacteriaceae</taxon>
        <taxon>Jejuia</taxon>
    </lineage>
</organism>